<protein>
    <recommendedName>
        <fullName evidence="5">DUF5683 domain-containing protein</fullName>
    </recommendedName>
</protein>
<organism evidence="3 4">
    <name type="scientific">bacterium (Candidatus Blackallbacteria) CG17_big_fil_post_rev_8_21_14_2_50_48_46</name>
    <dbReference type="NCBI Taxonomy" id="2014261"/>
    <lineage>
        <taxon>Bacteria</taxon>
        <taxon>Candidatus Blackallbacteria</taxon>
    </lineage>
</organism>
<dbReference type="Proteomes" id="UP000231019">
    <property type="component" value="Unassembled WGS sequence"/>
</dbReference>
<keyword evidence="1" id="KW-1133">Transmembrane helix</keyword>
<feature type="transmembrane region" description="Helical" evidence="1">
    <location>
        <begin position="106"/>
        <end position="126"/>
    </location>
</feature>
<feature type="signal peptide" evidence="2">
    <location>
        <begin position="1"/>
        <end position="35"/>
    </location>
</feature>
<evidence type="ECO:0008006" key="5">
    <source>
        <dbReference type="Google" id="ProtNLM"/>
    </source>
</evidence>
<dbReference type="EMBL" id="PFFQ01000004">
    <property type="protein sequence ID" value="PIW19320.1"/>
    <property type="molecule type" value="Genomic_DNA"/>
</dbReference>
<sequence>MAVLKQNKKHSLRSALSAVTAAILLSHTFPGIVQAAEEPVYRFEAATPVVVAQAATSDPLKGMDLKALEAEKQRLKALKAEPEIAALFSVVPGAGHLYAGHTNRGVWVLGGFAATLIVSFLGSYLLSSIDSDIARTAAVIVNVAPPSAYLAWGATDAYYQTALSNQQIEARIREITLKQQEHGYYSTIMELNF</sequence>
<keyword evidence="2" id="KW-0732">Signal</keyword>
<name>A0A2M7GB06_9BACT</name>
<gene>
    <name evidence="3" type="ORF">COW36_00325</name>
</gene>
<keyword evidence="1" id="KW-0812">Transmembrane</keyword>
<feature type="chain" id="PRO_5014753546" description="DUF5683 domain-containing protein" evidence="2">
    <location>
        <begin position="36"/>
        <end position="193"/>
    </location>
</feature>
<dbReference type="AlphaFoldDB" id="A0A2M7GB06"/>
<evidence type="ECO:0000313" key="4">
    <source>
        <dbReference type="Proteomes" id="UP000231019"/>
    </source>
</evidence>
<evidence type="ECO:0000313" key="3">
    <source>
        <dbReference type="EMBL" id="PIW19320.1"/>
    </source>
</evidence>
<evidence type="ECO:0000256" key="2">
    <source>
        <dbReference type="SAM" id="SignalP"/>
    </source>
</evidence>
<evidence type="ECO:0000256" key="1">
    <source>
        <dbReference type="SAM" id="Phobius"/>
    </source>
</evidence>
<comment type="caution">
    <text evidence="3">The sequence shown here is derived from an EMBL/GenBank/DDBJ whole genome shotgun (WGS) entry which is preliminary data.</text>
</comment>
<proteinExistence type="predicted"/>
<accession>A0A2M7GB06</accession>
<reference evidence="3 4" key="1">
    <citation type="submission" date="2017-09" db="EMBL/GenBank/DDBJ databases">
        <title>Depth-based differentiation of microbial function through sediment-hosted aquifers and enrichment of novel symbionts in the deep terrestrial subsurface.</title>
        <authorList>
            <person name="Probst A.J."/>
            <person name="Ladd B."/>
            <person name="Jarett J.K."/>
            <person name="Geller-Mcgrath D.E."/>
            <person name="Sieber C.M."/>
            <person name="Emerson J.B."/>
            <person name="Anantharaman K."/>
            <person name="Thomas B.C."/>
            <person name="Malmstrom R."/>
            <person name="Stieglmeier M."/>
            <person name="Klingl A."/>
            <person name="Woyke T."/>
            <person name="Ryan C.M."/>
            <person name="Banfield J.F."/>
        </authorList>
    </citation>
    <scope>NUCLEOTIDE SEQUENCE [LARGE SCALE GENOMIC DNA]</scope>
    <source>
        <strain evidence="3">CG17_big_fil_post_rev_8_21_14_2_50_48_46</strain>
    </source>
</reference>
<keyword evidence="1" id="KW-0472">Membrane</keyword>